<keyword evidence="2" id="KW-1185">Reference proteome</keyword>
<reference evidence="1" key="1">
    <citation type="submission" date="2022-04" db="EMBL/GenBank/DDBJ databases">
        <title>Chromosome-scale genome assembly of Holotrichia oblita Faldermann.</title>
        <authorList>
            <person name="Rongchong L."/>
        </authorList>
    </citation>
    <scope>NUCLEOTIDE SEQUENCE</scope>
    <source>
        <strain evidence="1">81SQS9</strain>
    </source>
</reference>
<evidence type="ECO:0000313" key="1">
    <source>
        <dbReference type="EMBL" id="KAI4464182.1"/>
    </source>
</evidence>
<organism evidence="1 2">
    <name type="scientific">Holotrichia oblita</name>
    <name type="common">Chafer beetle</name>
    <dbReference type="NCBI Taxonomy" id="644536"/>
    <lineage>
        <taxon>Eukaryota</taxon>
        <taxon>Metazoa</taxon>
        <taxon>Ecdysozoa</taxon>
        <taxon>Arthropoda</taxon>
        <taxon>Hexapoda</taxon>
        <taxon>Insecta</taxon>
        <taxon>Pterygota</taxon>
        <taxon>Neoptera</taxon>
        <taxon>Endopterygota</taxon>
        <taxon>Coleoptera</taxon>
        <taxon>Polyphaga</taxon>
        <taxon>Scarabaeiformia</taxon>
        <taxon>Scarabaeidae</taxon>
        <taxon>Melolonthinae</taxon>
        <taxon>Holotrichia</taxon>
    </lineage>
</organism>
<evidence type="ECO:0000313" key="2">
    <source>
        <dbReference type="Proteomes" id="UP001056778"/>
    </source>
</evidence>
<dbReference type="EMBL" id="CM043017">
    <property type="protein sequence ID" value="KAI4464182.1"/>
    <property type="molecule type" value="Genomic_DNA"/>
</dbReference>
<gene>
    <name evidence="1" type="ORF">MML48_3g00015917</name>
</gene>
<sequence length="647" mass="73479">MNTVPPLLLLLFLLFRNVTTTNGNPTKNTNNNSDGSTLQSSLSSSSKTHRNSIDSPDQNHHHQIPDGDVVECTIKTLSEARSPTGLNLDIPFMMDDLKVHVERNPTNFSNIAQKILLARSELAGIVLSSSENYLMLALRVRDSVKFLRNITDESKIFWDTLSSVDRDGWAPPFRDCYYFRATWLNAYVAKTKTVALGLFLPMRINQCDEVFADYIGGSNKCDKDTTIEDESYADVDTRHPLNTCKTDLNDDFYYTTIKEGSFYYYEDFDFPPTLNTRNGLFSGGRPFLRTGDRSMPAGTVGEGIRFHHLLRSDHPETVPASDRVQDEEGAPLGRQGHRSTQISLHHDVISIRLHGSLHIHQPKFHAGRLQFVERNFLCAAISVELAVSTLFYISRIIIFPELHPDLVLIAYFIRTHCTVTPTLLLVFVPKFWYQQKQVRSLAQEYSCRIPVDAFKEINAHGPLAVNNSDVEVGEVTLADMSPDDIRAELKRLYMQLEIFKNKTICRDNPHISKRRGANCQTIAGIEECDERNETDHNLEGHQIYEDDGIIDDDNAEDGSDDDIDDVPHPSHSDAFNSPETDMKWFEKQSESSSAGQTSSDYENSTAIRRQNDSSPVQWRLIFICFDCDKFCTIYQKTKLSHRTKSKN</sequence>
<comment type="caution">
    <text evidence="1">The sequence shown here is derived from an EMBL/GenBank/DDBJ whole genome shotgun (WGS) entry which is preliminary data.</text>
</comment>
<accession>A0ACB9TBJ7</accession>
<dbReference type="Proteomes" id="UP001056778">
    <property type="component" value="Chromosome 3"/>
</dbReference>
<name>A0ACB9TBJ7_HOLOL</name>
<keyword evidence="1" id="KW-0675">Receptor</keyword>
<proteinExistence type="predicted"/>
<protein>
    <submittedName>
        <fullName evidence="1">G-protein coupled receptor</fullName>
    </submittedName>
</protein>